<evidence type="ECO:0000313" key="1">
    <source>
        <dbReference type="EMBL" id="SHH20880.1"/>
    </source>
</evidence>
<name>A0A1M5R4C2_9BACT</name>
<dbReference type="EMBL" id="FQWQ01000002">
    <property type="protein sequence ID" value="SHH20880.1"/>
    <property type="molecule type" value="Genomic_DNA"/>
</dbReference>
<dbReference type="AlphaFoldDB" id="A0A1M5R4C2"/>
<accession>A0A1M5R4C2</accession>
<proteinExistence type="predicted"/>
<sequence length="52" mass="6004">MTSGSSVGNKTILIEYQNRYRHSAEQLTVTVNQQKFIDLAILSQLSKHDYYL</sequence>
<reference evidence="1 2" key="1">
    <citation type="submission" date="2016-11" db="EMBL/GenBank/DDBJ databases">
        <authorList>
            <person name="Jaros S."/>
            <person name="Januszkiewicz K."/>
            <person name="Wedrychowicz H."/>
        </authorList>
    </citation>
    <scope>NUCLEOTIDE SEQUENCE [LARGE SCALE GENOMIC DNA]</scope>
    <source>
        <strain evidence="1 2">DSM 24574</strain>
    </source>
</reference>
<dbReference type="RefSeq" id="WP_178377127.1">
    <property type="nucleotide sequence ID" value="NZ_FQWQ01000002.1"/>
</dbReference>
<evidence type="ECO:0000313" key="2">
    <source>
        <dbReference type="Proteomes" id="UP000184212"/>
    </source>
</evidence>
<organism evidence="1 2">
    <name type="scientific">Chryseolinea serpens</name>
    <dbReference type="NCBI Taxonomy" id="947013"/>
    <lineage>
        <taxon>Bacteria</taxon>
        <taxon>Pseudomonadati</taxon>
        <taxon>Bacteroidota</taxon>
        <taxon>Cytophagia</taxon>
        <taxon>Cytophagales</taxon>
        <taxon>Fulvivirgaceae</taxon>
        <taxon>Chryseolinea</taxon>
    </lineage>
</organism>
<gene>
    <name evidence="1" type="ORF">SAMN04488109_3172</name>
</gene>
<dbReference type="Proteomes" id="UP000184212">
    <property type="component" value="Unassembled WGS sequence"/>
</dbReference>
<keyword evidence="2" id="KW-1185">Reference proteome</keyword>
<protein>
    <submittedName>
        <fullName evidence="1">Uncharacterized protein</fullName>
    </submittedName>
</protein>